<dbReference type="PANTHER" id="PTHR36542">
    <property type="entry name" value="GIG2-LIKE PROTEIN DRED-RELATED"/>
    <property type="match status" value="1"/>
</dbReference>
<evidence type="ECO:0000313" key="1">
    <source>
        <dbReference type="Ensembl" id="ENSEEEP00000054186.1"/>
    </source>
</evidence>
<proteinExistence type="predicted"/>
<reference evidence="1 2" key="1">
    <citation type="submission" date="2020-05" db="EMBL/GenBank/DDBJ databases">
        <title>Electrophorus electricus (electric eel) genome, fEleEle1, primary haplotype.</title>
        <authorList>
            <person name="Myers G."/>
            <person name="Meyer A."/>
            <person name="Fedrigo O."/>
            <person name="Formenti G."/>
            <person name="Rhie A."/>
            <person name="Tracey A."/>
            <person name="Sims Y."/>
            <person name="Jarvis E.D."/>
        </authorList>
    </citation>
    <scope>NUCLEOTIDE SEQUENCE [LARGE SCALE GENOMIC DNA]</scope>
</reference>
<reference evidence="1" key="2">
    <citation type="submission" date="2025-08" db="UniProtKB">
        <authorList>
            <consortium name="Ensembl"/>
        </authorList>
    </citation>
    <scope>IDENTIFICATION</scope>
</reference>
<dbReference type="GO" id="GO:0005737">
    <property type="term" value="C:cytoplasm"/>
    <property type="evidence" value="ECO:0007669"/>
    <property type="project" value="TreeGrafter"/>
</dbReference>
<organism evidence="1 2">
    <name type="scientific">Electrophorus electricus</name>
    <name type="common">Electric eel</name>
    <name type="synonym">Gymnotus electricus</name>
    <dbReference type="NCBI Taxonomy" id="8005"/>
    <lineage>
        <taxon>Eukaryota</taxon>
        <taxon>Metazoa</taxon>
        <taxon>Chordata</taxon>
        <taxon>Craniata</taxon>
        <taxon>Vertebrata</taxon>
        <taxon>Euteleostomi</taxon>
        <taxon>Actinopterygii</taxon>
        <taxon>Neopterygii</taxon>
        <taxon>Teleostei</taxon>
        <taxon>Ostariophysi</taxon>
        <taxon>Gymnotiformes</taxon>
        <taxon>Gymnotoidei</taxon>
        <taxon>Gymnotidae</taxon>
        <taxon>Electrophorus</taxon>
    </lineage>
</organism>
<dbReference type="PANTHER" id="PTHR36542:SF2">
    <property type="entry name" value="GIG2-LIKE PROTEIN DRED-RELATED"/>
    <property type="match status" value="1"/>
</dbReference>
<dbReference type="GeneTree" id="ENSGT01130000280429"/>
<sequence length="82" mass="9920">MEKDEELNKERHMRRTAIRHHRNRNVCIMYHGTTRYNVKKINYQGHPLPKFWHINGYDTAWVPPNCRMVPSGLVENCVYDPR</sequence>
<evidence type="ECO:0000313" key="2">
    <source>
        <dbReference type="Proteomes" id="UP000314983"/>
    </source>
</evidence>
<protein>
    <recommendedName>
        <fullName evidence="3">PARP catalytic domain-containing protein</fullName>
    </recommendedName>
</protein>
<dbReference type="AlphaFoldDB" id="A0AAY5EB83"/>
<dbReference type="Proteomes" id="UP000314983">
    <property type="component" value="Chromosome 14"/>
</dbReference>
<keyword evidence="2" id="KW-1185">Reference proteome</keyword>
<accession>A0AAY5EB83</accession>
<dbReference type="Ensembl" id="ENSEEET00000058618.1">
    <property type="protein sequence ID" value="ENSEEEP00000054186.1"/>
    <property type="gene ID" value="ENSEEEG00000028486.1"/>
</dbReference>
<reference evidence="1" key="3">
    <citation type="submission" date="2025-09" db="UniProtKB">
        <authorList>
            <consortium name="Ensembl"/>
        </authorList>
    </citation>
    <scope>IDENTIFICATION</scope>
</reference>
<evidence type="ECO:0008006" key="3">
    <source>
        <dbReference type="Google" id="ProtNLM"/>
    </source>
</evidence>
<name>A0AAY5EB83_ELEEL</name>